<dbReference type="OrthoDB" id="2017782at2759"/>
<dbReference type="Proteomes" id="UP000054485">
    <property type="component" value="Unassembled WGS sequence"/>
</dbReference>
<reference evidence="1 2" key="1">
    <citation type="submission" date="2014-04" db="EMBL/GenBank/DDBJ databases">
        <authorList>
            <consortium name="DOE Joint Genome Institute"/>
            <person name="Kuo A."/>
            <person name="Ruytinx J."/>
            <person name="Rineau F."/>
            <person name="Colpaert J."/>
            <person name="Kohler A."/>
            <person name="Nagy L.G."/>
            <person name="Floudas D."/>
            <person name="Copeland A."/>
            <person name="Barry K.W."/>
            <person name="Cichocki N."/>
            <person name="Veneault-Fourrey C."/>
            <person name="LaButti K."/>
            <person name="Lindquist E.A."/>
            <person name="Lipzen A."/>
            <person name="Lundell T."/>
            <person name="Morin E."/>
            <person name="Murat C."/>
            <person name="Sun H."/>
            <person name="Tunlid A."/>
            <person name="Henrissat B."/>
            <person name="Grigoriev I.V."/>
            <person name="Hibbett D.S."/>
            <person name="Martin F."/>
            <person name="Nordberg H.P."/>
            <person name="Cantor M.N."/>
            <person name="Hua S.X."/>
        </authorList>
    </citation>
    <scope>NUCLEOTIDE SEQUENCE [LARGE SCALE GENOMIC DNA]</scope>
    <source>
        <strain evidence="1 2">UH-Slu-Lm8-n1</strain>
    </source>
</reference>
<organism evidence="1 2">
    <name type="scientific">Suillus luteus UH-Slu-Lm8-n1</name>
    <dbReference type="NCBI Taxonomy" id="930992"/>
    <lineage>
        <taxon>Eukaryota</taxon>
        <taxon>Fungi</taxon>
        <taxon>Dikarya</taxon>
        <taxon>Basidiomycota</taxon>
        <taxon>Agaricomycotina</taxon>
        <taxon>Agaricomycetes</taxon>
        <taxon>Agaricomycetidae</taxon>
        <taxon>Boletales</taxon>
        <taxon>Suillineae</taxon>
        <taxon>Suillaceae</taxon>
        <taxon>Suillus</taxon>
    </lineage>
</organism>
<sequence length="254" mass="28399">MTTAVRNAFISGDFPIAEQLLTQDIEADPKNYASYANRSFVMTRLLDWDRALHDATMSVNIQASFIGYISKGIALCGKMQVWDAMKVFDLAFTFADGDSKMAHRLFLIKAGSIAMFNANKDEEGAFPVQELAARPNPDPLACHIVEAYMRVQLGTIAMDAGLHKEAADHFSAAVEAGASFATLDIHSMHIEFVLLFGWDLKSLWQIANQQRCCALLRTGQFGTAFEAYRHMMDRSDKPTKDIFLDWIPALDKFE</sequence>
<dbReference type="EMBL" id="KN835409">
    <property type="protein sequence ID" value="KIK38134.1"/>
    <property type="molecule type" value="Genomic_DNA"/>
</dbReference>
<dbReference type="HOGENOM" id="CLU_095792_0_0_1"/>
<dbReference type="SUPFAM" id="SSF48452">
    <property type="entry name" value="TPR-like"/>
    <property type="match status" value="2"/>
</dbReference>
<dbReference type="InterPro" id="IPR011990">
    <property type="entry name" value="TPR-like_helical_dom_sf"/>
</dbReference>
<reference evidence="2" key="2">
    <citation type="submission" date="2015-01" db="EMBL/GenBank/DDBJ databases">
        <title>Evolutionary Origins and Diversification of the Mycorrhizal Mutualists.</title>
        <authorList>
            <consortium name="DOE Joint Genome Institute"/>
            <consortium name="Mycorrhizal Genomics Consortium"/>
            <person name="Kohler A."/>
            <person name="Kuo A."/>
            <person name="Nagy L.G."/>
            <person name="Floudas D."/>
            <person name="Copeland A."/>
            <person name="Barry K.W."/>
            <person name="Cichocki N."/>
            <person name="Veneault-Fourrey C."/>
            <person name="LaButti K."/>
            <person name="Lindquist E.A."/>
            <person name="Lipzen A."/>
            <person name="Lundell T."/>
            <person name="Morin E."/>
            <person name="Murat C."/>
            <person name="Riley R."/>
            <person name="Ohm R."/>
            <person name="Sun H."/>
            <person name="Tunlid A."/>
            <person name="Henrissat B."/>
            <person name="Grigoriev I.V."/>
            <person name="Hibbett D.S."/>
            <person name="Martin F."/>
        </authorList>
    </citation>
    <scope>NUCLEOTIDE SEQUENCE [LARGE SCALE GENOMIC DNA]</scope>
    <source>
        <strain evidence="2">UH-Slu-Lm8-n1</strain>
    </source>
</reference>
<name>A0A0D0AJ28_9AGAM</name>
<accession>A0A0D0AJ28</accession>
<proteinExistence type="predicted"/>
<evidence type="ECO:0000313" key="2">
    <source>
        <dbReference type="Proteomes" id="UP000054485"/>
    </source>
</evidence>
<evidence type="ECO:0000313" key="1">
    <source>
        <dbReference type="EMBL" id="KIK38134.1"/>
    </source>
</evidence>
<dbReference type="AlphaFoldDB" id="A0A0D0AJ28"/>
<gene>
    <name evidence="1" type="ORF">CY34DRAFT_15239</name>
</gene>
<keyword evidence="2" id="KW-1185">Reference proteome</keyword>
<dbReference type="STRING" id="930992.A0A0D0AJ28"/>
<dbReference type="Gene3D" id="1.25.40.10">
    <property type="entry name" value="Tetratricopeptide repeat domain"/>
    <property type="match status" value="1"/>
</dbReference>
<protein>
    <submittedName>
        <fullName evidence="1">Unplaced genomic scaffold CY34scaffold_278, whole genome shotgun sequence</fullName>
    </submittedName>
</protein>
<dbReference type="InParanoid" id="A0A0D0AJ28"/>